<keyword evidence="2" id="KW-1185">Reference proteome</keyword>
<evidence type="ECO:0000313" key="1">
    <source>
        <dbReference type="EMBL" id="MBC5621890.1"/>
    </source>
</evidence>
<dbReference type="InterPro" id="IPR025113">
    <property type="entry name" value="TRL-like"/>
</dbReference>
<organism evidence="1 2">
    <name type="scientific">Butyricimonas hominis</name>
    <dbReference type="NCBI Taxonomy" id="2763032"/>
    <lineage>
        <taxon>Bacteria</taxon>
        <taxon>Pseudomonadati</taxon>
        <taxon>Bacteroidota</taxon>
        <taxon>Bacteroidia</taxon>
        <taxon>Bacteroidales</taxon>
        <taxon>Odoribacteraceae</taxon>
        <taxon>Butyricimonas</taxon>
    </lineage>
</organism>
<dbReference type="Proteomes" id="UP000646484">
    <property type="component" value="Unassembled WGS sequence"/>
</dbReference>
<reference evidence="1 2" key="1">
    <citation type="submission" date="2020-08" db="EMBL/GenBank/DDBJ databases">
        <title>Genome public.</title>
        <authorList>
            <person name="Liu C."/>
            <person name="Sun Q."/>
        </authorList>
    </citation>
    <scope>NUCLEOTIDE SEQUENCE [LARGE SCALE GENOMIC DNA]</scope>
    <source>
        <strain evidence="1 2">NSJ-56</strain>
    </source>
</reference>
<protein>
    <recommendedName>
        <fullName evidence="3">Protein trl</fullName>
    </recommendedName>
</protein>
<evidence type="ECO:0000313" key="2">
    <source>
        <dbReference type="Proteomes" id="UP000646484"/>
    </source>
</evidence>
<dbReference type="Pfam" id="PF13146">
    <property type="entry name" value="TRL"/>
    <property type="match status" value="1"/>
</dbReference>
<sequence length="78" mass="8134">MGAIYMDVQTGEHVTSNPLGSKVGTASVNNILGVYLSGDASIQAAAKSAGIKKISHVDSQKKSILGIFSTYKVMVYGE</sequence>
<comment type="caution">
    <text evidence="1">The sequence shown here is derived from an EMBL/GenBank/DDBJ whole genome shotgun (WGS) entry which is preliminary data.</text>
</comment>
<proteinExistence type="predicted"/>
<name>A0ABR7D1R6_9BACT</name>
<evidence type="ECO:0008006" key="3">
    <source>
        <dbReference type="Google" id="ProtNLM"/>
    </source>
</evidence>
<dbReference type="EMBL" id="JACOOH010000005">
    <property type="protein sequence ID" value="MBC5621890.1"/>
    <property type="molecule type" value="Genomic_DNA"/>
</dbReference>
<accession>A0ABR7D1R6</accession>
<gene>
    <name evidence="1" type="ORF">H8S64_12350</name>
</gene>